<feature type="transmembrane region" description="Helical" evidence="1">
    <location>
        <begin position="14"/>
        <end position="38"/>
    </location>
</feature>
<accession>A0A1Q2M3D1</accession>
<dbReference type="eggNOG" id="COG3182">
    <property type="taxonomic scope" value="Bacteria"/>
</dbReference>
<dbReference type="Proteomes" id="UP000188219">
    <property type="component" value="Chromosome"/>
</dbReference>
<dbReference type="KEGG" id="maga:Mag101_03155"/>
<proteinExistence type="predicted"/>
<dbReference type="AlphaFoldDB" id="A0A1Q2M3D1"/>
<evidence type="ECO:0000256" key="1">
    <source>
        <dbReference type="SAM" id="Phobius"/>
    </source>
</evidence>
<dbReference type="RefSeq" id="WP_077400662.1">
    <property type="nucleotide sequence ID" value="NZ_CP019650.1"/>
</dbReference>
<feature type="transmembrane region" description="Helical" evidence="1">
    <location>
        <begin position="207"/>
        <end position="231"/>
    </location>
</feature>
<keyword evidence="3" id="KW-1185">Reference proteome</keyword>
<dbReference type="PANTHER" id="PTHR34219:SF3">
    <property type="entry name" value="BLL7967 PROTEIN"/>
    <property type="match status" value="1"/>
</dbReference>
<dbReference type="InterPro" id="IPR005625">
    <property type="entry name" value="PepSY-ass_TM"/>
</dbReference>
<keyword evidence="1" id="KW-0812">Transmembrane</keyword>
<name>A0A1Q2M3D1_9GAMM</name>
<dbReference type="Pfam" id="PF03929">
    <property type="entry name" value="PepSY_TM"/>
    <property type="match status" value="1"/>
</dbReference>
<protein>
    <submittedName>
        <fullName evidence="2">Uncharacterized protein</fullName>
    </submittedName>
</protein>
<gene>
    <name evidence="2" type="ORF">Mag101_03155</name>
</gene>
<keyword evidence="1" id="KW-0472">Membrane</keyword>
<evidence type="ECO:0000313" key="2">
    <source>
        <dbReference type="EMBL" id="AQQ66747.1"/>
    </source>
</evidence>
<dbReference type="PANTHER" id="PTHR34219">
    <property type="entry name" value="IRON-REGULATED INNER MEMBRANE PROTEIN-RELATED"/>
    <property type="match status" value="1"/>
</dbReference>
<organism evidence="2 3">
    <name type="scientific">Microbulbifer agarilyticus</name>
    <dbReference type="NCBI Taxonomy" id="260552"/>
    <lineage>
        <taxon>Bacteria</taxon>
        <taxon>Pseudomonadati</taxon>
        <taxon>Pseudomonadota</taxon>
        <taxon>Gammaproteobacteria</taxon>
        <taxon>Cellvibrionales</taxon>
        <taxon>Microbulbiferaceae</taxon>
        <taxon>Microbulbifer</taxon>
    </lineage>
</organism>
<dbReference type="STRING" id="260552.Mag101_03155"/>
<sequence length="512" mass="56423">MNLKKQWLAWHNKLGWYALAGILVWALSGISHPMMAWFGPKAAKFFPPSVSLQAEDLGNLPQLLADESRVQGARVVKVVPSQNGPLLQVTESETAPRNYYALSDGREIVGGDLAQARWLAGYYSGRSDEQIADMQLQTEFDNAYPSVNRLLPVYRIEYAGDDGLTLFVHTETAALASITNNSKSFMQGIFRQLHTFAWLDGLEYGRLVLIGLLMLTLFAFAATGIALVFALRPPKGKSRKIKDGKRRYHRWLGYALWLPLLGWSASGFYHLLQQSLVEQVQGLRLGEVGEFRNLNADFSWVSQLDGRAINSLSLISGAGDEPLYRVGFAPQNSSAPGSRNQRFDGRPSEAGALFVNARTGEPLQTFADREQAQLLAGRIGNIEPQDIADMQLVTRYGPGYDFRNKRLPVWQVTVADADKTTLFVDPATGVLVDQSRGIDRAERLSFSLLHKWSHLTPLTGRQGRDLLIVFTLLLLLVSSAIGGVMLAKRKKRGAKAQLQPAAAGSIGAVATQ</sequence>
<feature type="transmembrane region" description="Helical" evidence="1">
    <location>
        <begin position="251"/>
        <end position="272"/>
    </location>
</feature>
<evidence type="ECO:0000313" key="3">
    <source>
        <dbReference type="Proteomes" id="UP000188219"/>
    </source>
</evidence>
<feature type="transmembrane region" description="Helical" evidence="1">
    <location>
        <begin position="466"/>
        <end position="487"/>
    </location>
</feature>
<keyword evidence="1" id="KW-1133">Transmembrane helix</keyword>
<dbReference type="OrthoDB" id="9760788at2"/>
<reference evidence="2" key="1">
    <citation type="submission" date="2017-02" db="EMBL/GenBank/DDBJ databases">
        <title>Genome of Microbulbifer agarilyticus GP101.</title>
        <authorList>
            <person name="Jung J."/>
            <person name="Bae S.S."/>
            <person name="Baek K."/>
        </authorList>
    </citation>
    <scope>NUCLEOTIDE SEQUENCE [LARGE SCALE GENOMIC DNA]</scope>
    <source>
        <strain evidence="2">GP101</strain>
    </source>
</reference>
<dbReference type="EMBL" id="CP019650">
    <property type="protein sequence ID" value="AQQ66747.1"/>
    <property type="molecule type" value="Genomic_DNA"/>
</dbReference>